<proteinExistence type="predicted"/>
<accession>A0A9D3XRM4</accession>
<evidence type="ECO:0000313" key="2">
    <source>
        <dbReference type="EMBL" id="KAH1184607.1"/>
    </source>
</evidence>
<gene>
    <name evidence="2" type="ORF">KIL84_012548</name>
</gene>
<feature type="region of interest" description="Disordered" evidence="1">
    <location>
        <begin position="20"/>
        <end position="64"/>
    </location>
</feature>
<name>A0A9D3XRM4_9SAUR</name>
<dbReference type="Proteomes" id="UP000827986">
    <property type="component" value="Unassembled WGS sequence"/>
</dbReference>
<protein>
    <submittedName>
        <fullName evidence="2">Uncharacterized protein</fullName>
    </submittedName>
</protein>
<comment type="caution">
    <text evidence="2">The sequence shown here is derived from an EMBL/GenBank/DDBJ whole genome shotgun (WGS) entry which is preliminary data.</text>
</comment>
<organism evidence="2 3">
    <name type="scientific">Mauremys mutica</name>
    <name type="common">yellowpond turtle</name>
    <dbReference type="NCBI Taxonomy" id="74926"/>
    <lineage>
        <taxon>Eukaryota</taxon>
        <taxon>Metazoa</taxon>
        <taxon>Chordata</taxon>
        <taxon>Craniata</taxon>
        <taxon>Vertebrata</taxon>
        <taxon>Euteleostomi</taxon>
        <taxon>Archelosauria</taxon>
        <taxon>Testudinata</taxon>
        <taxon>Testudines</taxon>
        <taxon>Cryptodira</taxon>
        <taxon>Durocryptodira</taxon>
        <taxon>Testudinoidea</taxon>
        <taxon>Geoemydidae</taxon>
        <taxon>Geoemydinae</taxon>
        <taxon>Mauremys</taxon>
    </lineage>
</organism>
<evidence type="ECO:0000313" key="3">
    <source>
        <dbReference type="Proteomes" id="UP000827986"/>
    </source>
</evidence>
<evidence type="ECO:0000256" key="1">
    <source>
        <dbReference type="SAM" id="MobiDB-lite"/>
    </source>
</evidence>
<dbReference type="EMBL" id="JAHDVG010000464">
    <property type="protein sequence ID" value="KAH1184607.1"/>
    <property type="molecule type" value="Genomic_DNA"/>
</dbReference>
<keyword evidence="3" id="KW-1185">Reference proteome</keyword>
<dbReference type="AlphaFoldDB" id="A0A9D3XRM4"/>
<reference evidence="2" key="1">
    <citation type="submission" date="2021-09" db="EMBL/GenBank/DDBJ databases">
        <title>The genome of Mauremys mutica provides insights into the evolution of semi-aquatic lifestyle.</title>
        <authorList>
            <person name="Gong S."/>
            <person name="Gao Y."/>
        </authorList>
    </citation>
    <scope>NUCLEOTIDE SEQUENCE</scope>
    <source>
        <strain evidence="2">MM-2020</strain>
        <tissue evidence="2">Muscle</tissue>
    </source>
</reference>
<sequence length="88" mass="9697">MGKSFANFMCKKDFHPASKSNIKKIPPWPETLTLSTAPTRDTDPQYNPLIPPQPEILTLGTAPAGATDPWYNPPVLHRMEPLTPGTTL</sequence>